<comment type="caution">
    <text evidence="1">The sequence shown here is derived from an EMBL/GenBank/DDBJ whole genome shotgun (WGS) entry which is preliminary data.</text>
</comment>
<protein>
    <recommendedName>
        <fullName evidence="3">Lipoprotein</fullName>
    </recommendedName>
</protein>
<dbReference type="EMBL" id="NBIM01000001">
    <property type="protein sequence ID" value="OXY82461.1"/>
    <property type="molecule type" value="Genomic_DNA"/>
</dbReference>
<evidence type="ECO:0008006" key="3">
    <source>
        <dbReference type="Google" id="ProtNLM"/>
    </source>
</evidence>
<name>A0A233RGE3_9GAMM</name>
<dbReference type="OrthoDB" id="6078867at2"/>
<sequence>MHKALLLLSCGLFAGCTNVVSDRVQYLHPNQAEGYHSTRVFELAREHLAGNGYHCELDGVHFASCAKITRDSSLHSTRVIIRLEREHDEGNSVLLLASRWDEGLIPSEFISNRFESEDLARLCQHLASRHIATCKETPS</sequence>
<proteinExistence type="predicted"/>
<evidence type="ECO:0000313" key="1">
    <source>
        <dbReference type="EMBL" id="OXY82461.1"/>
    </source>
</evidence>
<gene>
    <name evidence="1" type="ORF">B6S08_02725</name>
</gene>
<organism evidence="1 2">
    <name type="scientific">Oceanimonas doudoroffii</name>
    <dbReference type="NCBI Taxonomy" id="84158"/>
    <lineage>
        <taxon>Bacteria</taxon>
        <taxon>Pseudomonadati</taxon>
        <taxon>Pseudomonadota</taxon>
        <taxon>Gammaproteobacteria</taxon>
        <taxon>Aeromonadales</taxon>
        <taxon>Aeromonadaceae</taxon>
        <taxon>Oceanimonas</taxon>
    </lineage>
</organism>
<keyword evidence="2" id="KW-1185">Reference proteome</keyword>
<dbReference type="RefSeq" id="WP_094199242.1">
    <property type="nucleotide sequence ID" value="NZ_NBIM01000001.1"/>
</dbReference>
<dbReference type="Proteomes" id="UP000242757">
    <property type="component" value="Unassembled WGS sequence"/>
</dbReference>
<reference evidence="1 2" key="1">
    <citation type="submission" date="2017-08" db="EMBL/GenBank/DDBJ databases">
        <title>A Genome Sequence of Oceanimonas doudoroffii ATCC 27123T.</title>
        <authorList>
            <person name="Brennan M.A."/>
            <person name="Maclea K.S."/>
            <person name="Mcclelland W.D."/>
            <person name="Trachtenberg A.M."/>
        </authorList>
    </citation>
    <scope>NUCLEOTIDE SEQUENCE [LARGE SCALE GENOMIC DNA]</scope>
    <source>
        <strain evidence="1 2">ATCC 27123</strain>
    </source>
</reference>
<accession>A0A233RGE3</accession>
<dbReference type="AlphaFoldDB" id="A0A233RGE3"/>
<dbReference type="PROSITE" id="PS51257">
    <property type="entry name" value="PROKAR_LIPOPROTEIN"/>
    <property type="match status" value="1"/>
</dbReference>
<evidence type="ECO:0000313" key="2">
    <source>
        <dbReference type="Proteomes" id="UP000242757"/>
    </source>
</evidence>